<feature type="transmembrane region" description="Helical" evidence="5">
    <location>
        <begin position="199"/>
        <end position="220"/>
    </location>
</feature>
<dbReference type="GO" id="GO:0050136">
    <property type="term" value="F:NADH dehydrogenase (quinone) (non-electrogenic) activity"/>
    <property type="evidence" value="ECO:0007669"/>
    <property type="project" value="UniProtKB-UniRule"/>
</dbReference>
<evidence type="ECO:0000256" key="6">
    <source>
        <dbReference type="RuleBase" id="RU000320"/>
    </source>
</evidence>
<organism evidence="8 9">
    <name type="scientific">Flavobacterium beibuense F44-8</name>
    <dbReference type="NCBI Taxonomy" id="1406840"/>
    <lineage>
        <taxon>Bacteria</taxon>
        <taxon>Pseudomonadati</taxon>
        <taxon>Bacteroidota</taxon>
        <taxon>Flavobacteriia</taxon>
        <taxon>Flavobacteriales</taxon>
        <taxon>Flavobacteriaceae</taxon>
        <taxon>Flavobacterium</taxon>
    </lineage>
</organism>
<dbReference type="Proteomes" id="UP000030129">
    <property type="component" value="Unassembled WGS sequence"/>
</dbReference>
<comment type="catalytic activity">
    <reaction evidence="5">
        <text>a quinone + NADH + 5 H(+)(in) = a quinol + NAD(+) + 4 H(+)(out)</text>
        <dbReference type="Rhea" id="RHEA:57888"/>
        <dbReference type="ChEBI" id="CHEBI:15378"/>
        <dbReference type="ChEBI" id="CHEBI:24646"/>
        <dbReference type="ChEBI" id="CHEBI:57540"/>
        <dbReference type="ChEBI" id="CHEBI:57945"/>
        <dbReference type="ChEBI" id="CHEBI:132124"/>
    </reaction>
</comment>
<feature type="transmembrane region" description="Helical" evidence="5">
    <location>
        <begin position="100"/>
        <end position="120"/>
    </location>
</feature>
<dbReference type="GO" id="GO:0042773">
    <property type="term" value="P:ATP synthesis coupled electron transport"/>
    <property type="evidence" value="ECO:0007669"/>
    <property type="project" value="InterPro"/>
</dbReference>
<evidence type="ECO:0000313" key="8">
    <source>
        <dbReference type="EMBL" id="KGO79373.1"/>
    </source>
</evidence>
<keyword evidence="9" id="KW-1185">Reference proteome</keyword>
<dbReference type="InterPro" id="IPR010096">
    <property type="entry name" value="NADH-Q_OxRdtase_suN/2"/>
</dbReference>
<dbReference type="InterPro" id="IPR001750">
    <property type="entry name" value="ND/Mrp_TM"/>
</dbReference>
<feature type="transmembrane region" description="Helical" evidence="5">
    <location>
        <begin position="295"/>
        <end position="315"/>
    </location>
</feature>
<feature type="transmembrane region" description="Helical" evidence="5">
    <location>
        <begin position="6"/>
        <end position="22"/>
    </location>
</feature>
<proteinExistence type="inferred from homology"/>
<sequence length="464" mass="49786">MTTLIAIAGLGIICLIAEIFNLRKAIVPVTIIGLLAILCLNLVNIPGVHVANLNMEQRSFYNNMIIQNNYGTLFSSLFIVLTTFLVALSPDFHKEHKAKLSDFISIKLFLLAGAVAMVSFGNMAMFFLGIEILSISLYVLAASEPKNVSSNEAGMKYFLMGSFASGLILFGIALIYGATGAFDIAAIYEAVSTGAAKGWFFPGVVLLTIGLLFKIAAVPFHFWAPDVYEGSPALTTATMSTLAKVAAMAAFYKLMRGINLEVPGTYVTVLIIVSVLSMFVGNLTALKQNNVKRMLAFSGISHAGFMLMVFLNPPVTAGTLFYYAAAYTLAGIAAFAVVISVCGDKRNEDSFKFNGLGKTNPLMAAVLTSALLSMAGIPIFSGFFAKFFLFNQALKAGQVAIVIIAVVNSIISVGYYFKLILAMYTKESTEEKQAVPFAYTAVAVVAILLNILLGIFPDMVLAYL</sequence>
<comment type="subunit">
    <text evidence="5">NDH-1 is composed of 14 different subunits. Subunits NuoA, H, J, K, L, M, N constitute the membrane sector of the complex.</text>
</comment>
<keyword evidence="5" id="KW-0520">NAD</keyword>
<feature type="transmembrane region" description="Helical" evidence="5">
    <location>
        <begin position="70"/>
        <end position="88"/>
    </location>
</feature>
<evidence type="ECO:0000256" key="3">
    <source>
        <dbReference type="ARBA" id="ARBA00022989"/>
    </source>
</evidence>
<feature type="transmembrane region" description="Helical" evidence="5">
    <location>
        <begin position="264"/>
        <end position="283"/>
    </location>
</feature>
<comment type="function">
    <text evidence="5">NDH-1 shuttles electrons from NADH, via FMN and iron-sulfur (Fe-S) centers, to quinones in the respiratory chain. The immediate electron acceptor for the enzyme in this species is believed to be a menaquinone. Couples the redox reaction to proton translocation (for every two electrons transferred, four hydrogen ions are translocated across the cytoplasmic membrane), and thus conserves the redox energy in a proton gradient.</text>
</comment>
<dbReference type="STRING" id="1406840.Q763_14155"/>
<accession>A0A0A2LJK4</accession>
<dbReference type="RefSeq" id="WP_035135343.1">
    <property type="nucleotide sequence ID" value="NZ_JRLV01000018.1"/>
</dbReference>
<dbReference type="AlphaFoldDB" id="A0A0A2LJK4"/>
<dbReference type="PANTHER" id="PTHR22773">
    <property type="entry name" value="NADH DEHYDROGENASE"/>
    <property type="match status" value="1"/>
</dbReference>
<evidence type="ECO:0000256" key="2">
    <source>
        <dbReference type="ARBA" id="ARBA00022692"/>
    </source>
</evidence>
<feature type="transmembrane region" description="Helical" evidence="5">
    <location>
        <begin position="321"/>
        <end position="342"/>
    </location>
</feature>
<dbReference type="eggNOG" id="COG1007">
    <property type="taxonomic scope" value="Bacteria"/>
</dbReference>
<evidence type="ECO:0000259" key="7">
    <source>
        <dbReference type="Pfam" id="PF00361"/>
    </source>
</evidence>
<feature type="domain" description="NADH:quinone oxidoreductase/Mrp antiporter transmembrane" evidence="7">
    <location>
        <begin position="122"/>
        <end position="412"/>
    </location>
</feature>
<evidence type="ECO:0000256" key="5">
    <source>
        <dbReference type="HAMAP-Rule" id="MF_00445"/>
    </source>
</evidence>
<dbReference type="GO" id="GO:0005886">
    <property type="term" value="C:plasma membrane"/>
    <property type="evidence" value="ECO:0007669"/>
    <property type="project" value="UniProtKB-SubCell"/>
</dbReference>
<dbReference type="EC" id="7.1.1.-" evidence="5"/>
<feature type="transmembrane region" description="Helical" evidence="5">
    <location>
        <begin position="437"/>
        <end position="456"/>
    </location>
</feature>
<feature type="transmembrane region" description="Helical" evidence="5">
    <location>
        <begin position="29"/>
        <end position="50"/>
    </location>
</feature>
<evidence type="ECO:0000256" key="1">
    <source>
        <dbReference type="ARBA" id="ARBA00004127"/>
    </source>
</evidence>
<keyword evidence="2 5" id="KW-0812">Transmembrane</keyword>
<comment type="caution">
    <text evidence="8">The sequence shown here is derived from an EMBL/GenBank/DDBJ whole genome shotgun (WGS) entry which is preliminary data.</text>
</comment>
<feature type="transmembrane region" description="Helical" evidence="5">
    <location>
        <begin position="396"/>
        <end position="417"/>
    </location>
</feature>
<protein>
    <recommendedName>
        <fullName evidence="5">NADH-quinone oxidoreductase subunit N</fullName>
        <ecNumber evidence="5">7.1.1.-</ecNumber>
    </recommendedName>
    <alternativeName>
        <fullName evidence="5">NADH dehydrogenase I subunit N</fullName>
    </alternativeName>
    <alternativeName>
        <fullName evidence="5">NDH-1 subunit N</fullName>
    </alternativeName>
</protein>
<dbReference type="HAMAP" id="MF_00445">
    <property type="entry name" value="NDH1_NuoN_1"/>
    <property type="match status" value="1"/>
</dbReference>
<dbReference type="Pfam" id="PF00361">
    <property type="entry name" value="Proton_antipo_M"/>
    <property type="match status" value="1"/>
</dbReference>
<keyword evidence="5" id="KW-1278">Translocase</keyword>
<dbReference type="NCBIfam" id="TIGR01770">
    <property type="entry name" value="NDH_I_N"/>
    <property type="match status" value="1"/>
</dbReference>
<keyword evidence="5" id="KW-1003">Cell membrane</keyword>
<dbReference type="EMBL" id="JRLV01000018">
    <property type="protein sequence ID" value="KGO79373.1"/>
    <property type="molecule type" value="Genomic_DNA"/>
</dbReference>
<keyword evidence="4 5" id="KW-0472">Membrane</keyword>
<keyword evidence="3 5" id="KW-1133">Transmembrane helix</keyword>
<comment type="subcellular location">
    <subcellularLocation>
        <location evidence="5">Cell membrane</location>
        <topology evidence="5">Multi-pass membrane protein</topology>
    </subcellularLocation>
    <subcellularLocation>
        <location evidence="1">Endomembrane system</location>
        <topology evidence="1">Multi-pass membrane protein</topology>
    </subcellularLocation>
    <subcellularLocation>
        <location evidence="6">Membrane</location>
        <topology evidence="6">Multi-pass membrane protein</topology>
    </subcellularLocation>
</comment>
<keyword evidence="5" id="KW-0813">Transport</keyword>
<feature type="transmembrane region" description="Helical" evidence="5">
    <location>
        <begin position="157"/>
        <end position="179"/>
    </location>
</feature>
<dbReference type="GO" id="GO:0012505">
    <property type="term" value="C:endomembrane system"/>
    <property type="evidence" value="ECO:0007669"/>
    <property type="project" value="UniProtKB-SubCell"/>
</dbReference>
<dbReference type="GO" id="GO:0008137">
    <property type="term" value="F:NADH dehydrogenase (ubiquinone) activity"/>
    <property type="evidence" value="ECO:0007669"/>
    <property type="project" value="InterPro"/>
</dbReference>
<evidence type="ECO:0000256" key="4">
    <source>
        <dbReference type="ARBA" id="ARBA00023136"/>
    </source>
</evidence>
<dbReference type="GO" id="GO:0048038">
    <property type="term" value="F:quinone binding"/>
    <property type="evidence" value="ECO:0007669"/>
    <property type="project" value="UniProtKB-KW"/>
</dbReference>
<reference evidence="8 9" key="1">
    <citation type="submission" date="2013-09" db="EMBL/GenBank/DDBJ databases">
        <authorList>
            <person name="Zeng Z."/>
            <person name="Chen C."/>
        </authorList>
    </citation>
    <scope>NUCLEOTIDE SEQUENCE [LARGE SCALE GENOMIC DNA]</scope>
    <source>
        <strain evidence="8 9">F44-8</strain>
    </source>
</reference>
<gene>
    <name evidence="5" type="primary">nuoN</name>
    <name evidence="8" type="ORF">Q763_14155</name>
</gene>
<name>A0A0A2LJK4_9FLAO</name>
<comment type="similarity">
    <text evidence="5">Belongs to the complex I subunit 2 family.</text>
</comment>
<evidence type="ECO:0000313" key="9">
    <source>
        <dbReference type="Proteomes" id="UP000030129"/>
    </source>
</evidence>
<feature type="transmembrane region" description="Helical" evidence="5">
    <location>
        <begin position="362"/>
        <end position="384"/>
    </location>
</feature>
<keyword evidence="5" id="KW-0874">Quinone</keyword>